<protein>
    <submittedName>
        <fullName evidence="3">ABC transporter, ATP-binding protein</fullName>
    </submittedName>
</protein>
<dbReference type="GO" id="GO:0016887">
    <property type="term" value="F:ATP hydrolysis activity"/>
    <property type="evidence" value="ECO:0007669"/>
    <property type="project" value="InterPro"/>
</dbReference>
<dbReference type="PANTHER" id="PTHR42788:SF13">
    <property type="entry name" value="ALIPHATIC SULFONATES IMPORT ATP-BINDING PROTEIN SSUB"/>
    <property type="match status" value="1"/>
</dbReference>
<reference evidence="3 4" key="1">
    <citation type="submission" date="2010-12" db="EMBL/GenBank/DDBJ databases">
        <authorList>
            <person name="Muzny D."/>
            <person name="Qin X."/>
            <person name="Deng J."/>
            <person name="Jiang H."/>
            <person name="Liu Y."/>
            <person name="Qu J."/>
            <person name="Song X.-Z."/>
            <person name="Zhang L."/>
            <person name="Thornton R."/>
            <person name="Coyle M."/>
            <person name="Francisco L."/>
            <person name="Jackson L."/>
            <person name="Javaid M."/>
            <person name="Korchina V."/>
            <person name="Kovar C."/>
            <person name="Mata R."/>
            <person name="Mathew T."/>
            <person name="Ngo R."/>
            <person name="Nguyen L."/>
            <person name="Nguyen N."/>
            <person name="Okwuonu G."/>
            <person name="Ongeri F."/>
            <person name="Pham C."/>
            <person name="Simmons D."/>
            <person name="Wilczek-Boney K."/>
            <person name="Hale W."/>
            <person name="Jakkamsetti A."/>
            <person name="Pham P."/>
            <person name="Ruth R."/>
            <person name="San Lucas F."/>
            <person name="Warren J."/>
            <person name="Zhang J."/>
            <person name="Zhao Z."/>
            <person name="Zhou C."/>
            <person name="Zhu D."/>
            <person name="Lee S."/>
            <person name="Bess C."/>
            <person name="Blankenburg K."/>
            <person name="Forbes L."/>
            <person name="Fu Q."/>
            <person name="Gubbala S."/>
            <person name="Hirani K."/>
            <person name="Jayaseelan J.C."/>
            <person name="Lara F."/>
            <person name="Munidasa M."/>
            <person name="Palculict T."/>
            <person name="Patil S."/>
            <person name="Pu L.-L."/>
            <person name="Saada N."/>
            <person name="Tang L."/>
            <person name="Weissenberger G."/>
            <person name="Zhu Y."/>
            <person name="Hemphill L."/>
            <person name="Shang Y."/>
            <person name="Youmans B."/>
            <person name="Ayvaz T."/>
            <person name="Ross M."/>
            <person name="Santibanez J."/>
            <person name="Aqrawi P."/>
            <person name="Gross S."/>
            <person name="Joshi V."/>
            <person name="Fowler G."/>
            <person name="Nazareth L."/>
            <person name="Reid J."/>
            <person name="Worley K."/>
            <person name="Petrosino J."/>
            <person name="Highlander S."/>
            <person name="Gibbs R."/>
        </authorList>
    </citation>
    <scope>NUCLEOTIDE SEQUENCE [LARGE SCALE GENOMIC DNA]</scope>
    <source>
        <strain evidence="3 4">ATCC 23263</strain>
    </source>
</reference>
<dbReference type="EMBL" id="AEQN01000015">
    <property type="protein sequence ID" value="EFV02011.1"/>
    <property type="molecule type" value="Genomic_DNA"/>
</dbReference>
<dbReference type="GO" id="GO:0005524">
    <property type="term" value="F:ATP binding"/>
    <property type="evidence" value="ECO:0007669"/>
    <property type="project" value="UniProtKB-KW"/>
</dbReference>
<evidence type="ECO:0000313" key="3">
    <source>
        <dbReference type="EMBL" id="EFV02011.1"/>
    </source>
</evidence>
<accession>E6MFX6</accession>
<evidence type="ECO:0000259" key="2">
    <source>
        <dbReference type="Pfam" id="PF00005"/>
    </source>
</evidence>
<feature type="domain" description="ABC transporter" evidence="2">
    <location>
        <begin position="31"/>
        <end position="72"/>
    </location>
</feature>
<keyword evidence="3" id="KW-0067">ATP-binding</keyword>
<dbReference type="Proteomes" id="UP000004754">
    <property type="component" value="Unassembled WGS sequence"/>
</dbReference>
<sequence>MLEEGGCSMESLLRVENVSVQYESKKEPPIQHINLSVKGGECVALIGASGCGKTSLIRAINGLAKNYYEAEVSGEIFFITKIY</sequence>
<dbReference type="InterPro" id="IPR027417">
    <property type="entry name" value="P-loop_NTPase"/>
</dbReference>
<gene>
    <name evidence="3" type="ORF">HMP0721_0909</name>
</gene>
<dbReference type="InterPro" id="IPR003439">
    <property type="entry name" value="ABC_transporter-like_ATP-bd"/>
</dbReference>
<name>E6MFX6_9FIRM</name>
<dbReference type="Pfam" id="PF00005">
    <property type="entry name" value="ABC_tran"/>
    <property type="match status" value="1"/>
</dbReference>
<keyword evidence="1" id="KW-0813">Transport</keyword>
<dbReference type="AlphaFoldDB" id="E6MFX6"/>
<proteinExistence type="predicted"/>
<dbReference type="OrthoDB" id="9804819at2"/>
<dbReference type="Gene3D" id="3.40.50.300">
    <property type="entry name" value="P-loop containing nucleotide triphosphate hydrolases"/>
    <property type="match status" value="1"/>
</dbReference>
<evidence type="ECO:0000256" key="1">
    <source>
        <dbReference type="ARBA" id="ARBA00022448"/>
    </source>
</evidence>
<organism evidence="3 4">
    <name type="scientific">Pseudoramibacter alactolyticus ATCC 23263</name>
    <dbReference type="NCBI Taxonomy" id="887929"/>
    <lineage>
        <taxon>Bacteria</taxon>
        <taxon>Bacillati</taxon>
        <taxon>Bacillota</taxon>
        <taxon>Clostridia</taxon>
        <taxon>Eubacteriales</taxon>
        <taxon>Eubacteriaceae</taxon>
        <taxon>Pseudoramibacter</taxon>
    </lineage>
</organism>
<dbReference type="InterPro" id="IPR050166">
    <property type="entry name" value="ABC_transporter_ATP-bind"/>
</dbReference>
<keyword evidence="4" id="KW-1185">Reference proteome</keyword>
<dbReference type="SUPFAM" id="SSF52540">
    <property type="entry name" value="P-loop containing nucleoside triphosphate hydrolases"/>
    <property type="match status" value="1"/>
</dbReference>
<dbReference type="eggNOG" id="COG1122">
    <property type="taxonomic scope" value="Bacteria"/>
</dbReference>
<dbReference type="STRING" id="887929.HMP0721_0909"/>
<dbReference type="PANTHER" id="PTHR42788">
    <property type="entry name" value="TAURINE IMPORT ATP-BINDING PROTEIN-RELATED"/>
    <property type="match status" value="1"/>
</dbReference>
<dbReference type="HOGENOM" id="CLU_2539934_0_0_9"/>
<comment type="caution">
    <text evidence="3">The sequence shown here is derived from an EMBL/GenBank/DDBJ whole genome shotgun (WGS) entry which is preliminary data.</text>
</comment>
<evidence type="ECO:0000313" key="4">
    <source>
        <dbReference type="Proteomes" id="UP000004754"/>
    </source>
</evidence>
<keyword evidence="3" id="KW-0547">Nucleotide-binding</keyword>